<gene>
    <name evidence="1" type="ORF">WJX74_010830</name>
</gene>
<sequence length="76" mass="8679">MATARKTFVGQQLRQPMPETAQVQGLEAFASRPDVQLLLRKLTTELFIEQPADPVQHLKTWLQKYDPQQAEEGDQS</sequence>
<accession>A0AAW1QC17</accession>
<keyword evidence="2" id="KW-1185">Reference proteome</keyword>
<evidence type="ECO:0000313" key="2">
    <source>
        <dbReference type="Proteomes" id="UP001438707"/>
    </source>
</evidence>
<dbReference type="AlphaFoldDB" id="A0AAW1QC17"/>
<proteinExistence type="predicted"/>
<reference evidence="1 2" key="1">
    <citation type="journal article" date="2024" name="Nat. Commun.">
        <title>Phylogenomics reveals the evolutionary origins of lichenization in chlorophyte algae.</title>
        <authorList>
            <person name="Puginier C."/>
            <person name="Libourel C."/>
            <person name="Otte J."/>
            <person name="Skaloud P."/>
            <person name="Haon M."/>
            <person name="Grisel S."/>
            <person name="Petersen M."/>
            <person name="Berrin J.G."/>
            <person name="Delaux P.M."/>
            <person name="Dal Grande F."/>
            <person name="Keller J."/>
        </authorList>
    </citation>
    <scope>NUCLEOTIDE SEQUENCE [LARGE SCALE GENOMIC DNA]</scope>
    <source>
        <strain evidence="1 2">SAG 2145</strain>
    </source>
</reference>
<organism evidence="1 2">
    <name type="scientific">Apatococcus lobatus</name>
    <dbReference type="NCBI Taxonomy" id="904363"/>
    <lineage>
        <taxon>Eukaryota</taxon>
        <taxon>Viridiplantae</taxon>
        <taxon>Chlorophyta</taxon>
        <taxon>core chlorophytes</taxon>
        <taxon>Trebouxiophyceae</taxon>
        <taxon>Chlorellales</taxon>
        <taxon>Chlorellaceae</taxon>
        <taxon>Apatococcus</taxon>
    </lineage>
</organism>
<name>A0AAW1QC17_9CHLO</name>
<dbReference type="EMBL" id="JALJOS010000056">
    <property type="protein sequence ID" value="KAK9818761.1"/>
    <property type="molecule type" value="Genomic_DNA"/>
</dbReference>
<dbReference type="SUPFAM" id="SSF47391">
    <property type="entry name" value="Dimerization-anchoring domain of cAMP-dependent PK regulatory subunit"/>
    <property type="match status" value="1"/>
</dbReference>
<protein>
    <submittedName>
        <fullName evidence="1">Uncharacterized protein</fullName>
    </submittedName>
</protein>
<evidence type="ECO:0000313" key="1">
    <source>
        <dbReference type="EMBL" id="KAK9818761.1"/>
    </source>
</evidence>
<comment type="caution">
    <text evidence="1">The sequence shown here is derived from an EMBL/GenBank/DDBJ whole genome shotgun (WGS) entry which is preliminary data.</text>
</comment>
<dbReference type="Proteomes" id="UP001438707">
    <property type="component" value="Unassembled WGS sequence"/>
</dbReference>